<evidence type="ECO:0000313" key="2">
    <source>
        <dbReference type="EMBL" id="WVZ70070.1"/>
    </source>
</evidence>
<reference evidence="2 3" key="1">
    <citation type="submission" date="2024-02" db="EMBL/GenBank/DDBJ databases">
        <title>High-quality chromosome-scale genome assembly of Pensacola bahiagrass (Paspalum notatum Flugge var. saurae).</title>
        <authorList>
            <person name="Vega J.M."/>
            <person name="Podio M."/>
            <person name="Orjuela J."/>
            <person name="Siena L.A."/>
            <person name="Pessino S.C."/>
            <person name="Combes M.C."/>
            <person name="Mariac C."/>
            <person name="Albertini E."/>
            <person name="Pupilli F."/>
            <person name="Ortiz J.P.A."/>
            <person name="Leblanc O."/>
        </authorList>
    </citation>
    <scope>NUCLEOTIDE SEQUENCE [LARGE SCALE GENOMIC DNA]</scope>
    <source>
        <strain evidence="2">R1</strain>
        <tissue evidence="2">Leaf</tissue>
    </source>
</reference>
<dbReference type="CDD" id="cd22117">
    <property type="entry name" value="F-box_FBXL4"/>
    <property type="match status" value="1"/>
</dbReference>
<keyword evidence="3" id="KW-1185">Reference proteome</keyword>
<dbReference type="AlphaFoldDB" id="A0AAQ3TCI2"/>
<dbReference type="PANTHER" id="PTHR47124:SF1">
    <property type="entry name" value="F-BOX PROTEIN SKIP8"/>
    <property type="match status" value="1"/>
</dbReference>
<dbReference type="EMBL" id="CP144748">
    <property type="protein sequence ID" value="WVZ70070.1"/>
    <property type="molecule type" value="Genomic_DNA"/>
</dbReference>
<sequence>MDGARALIAAGATAVCCVVCAFWVFRTSSSSSPAPAPSGKQQSPTPNCRGCPFCGCRGAKSANGEMAVGGENKKKAAEQAPPEVPSMMEQLVPEITTHALSYLDYTSLCRLSMTNSAMRRAANDDGAWKALYHKDFTVEQGTINPPNGWKAYYAATKAIMNLNAEFYNIIREGSLPAMSRFWLNADYVKCIHATGEFFTGYNAVMNSWGLLFNWGQDGGQGIAFQIRDVRVRVLGEVAWVNMKASVDVDPVLFHVTNVYELRNGRWYMVHHHSSPLADPAPHNLFEQKAKAVPYAQQLRGGVCATQEMKNQ</sequence>
<accession>A0AAQ3TCI2</accession>
<dbReference type="InterPro" id="IPR001810">
    <property type="entry name" value="F-box_dom"/>
</dbReference>
<dbReference type="PANTHER" id="PTHR47124">
    <property type="entry name" value="F-BOX PROTEIN SKIP8"/>
    <property type="match status" value="1"/>
</dbReference>
<dbReference type="Proteomes" id="UP001341281">
    <property type="component" value="Chromosome 04"/>
</dbReference>
<evidence type="ECO:0000313" key="3">
    <source>
        <dbReference type="Proteomes" id="UP001341281"/>
    </source>
</evidence>
<dbReference type="InterPro" id="IPR037401">
    <property type="entry name" value="SnoaL-like"/>
</dbReference>
<evidence type="ECO:0000259" key="1">
    <source>
        <dbReference type="PROSITE" id="PS50181"/>
    </source>
</evidence>
<dbReference type="InterPro" id="IPR044260">
    <property type="entry name" value="SKIP8-like"/>
</dbReference>
<proteinExistence type="predicted"/>
<dbReference type="PROSITE" id="PS50181">
    <property type="entry name" value="FBOX"/>
    <property type="match status" value="1"/>
</dbReference>
<dbReference type="SUPFAM" id="SSF81383">
    <property type="entry name" value="F-box domain"/>
    <property type="match status" value="1"/>
</dbReference>
<dbReference type="InterPro" id="IPR036047">
    <property type="entry name" value="F-box-like_dom_sf"/>
</dbReference>
<dbReference type="SUPFAM" id="SSF54427">
    <property type="entry name" value="NTF2-like"/>
    <property type="match status" value="1"/>
</dbReference>
<name>A0AAQ3TCI2_PASNO</name>
<dbReference type="Gene3D" id="3.10.450.50">
    <property type="match status" value="1"/>
</dbReference>
<dbReference type="Pfam" id="PF13474">
    <property type="entry name" value="SnoaL_3"/>
    <property type="match status" value="1"/>
</dbReference>
<organism evidence="2 3">
    <name type="scientific">Paspalum notatum var. saurae</name>
    <dbReference type="NCBI Taxonomy" id="547442"/>
    <lineage>
        <taxon>Eukaryota</taxon>
        <taxon>Viridiplantae</taxon>
        <taxon>Streptophyta</taxon>
        <taxon>Embryophyta</taxon>
        <taxon>Tracheophyta</taxon>
        <taxon>Spermatophyta</taxon>
        <taxon>Magnoliopsida</taxon>
        <taxon>Liliopsida</taxon>
        <taxon>Poales</taxon>
        <taxon>Poaceae</taxon>
        <taxon>PACMAD clade</taxon>
        <taxon>Panicoideae</taxon>
        <taxon>Andropogonodae</taxon>
        <taxon>Paspaleae</taxon>
        <taxon>Paspalinae</taxon>
        <taxon>Paspalum</taxon>
    </lineage>
</organism>
<dbReference type="InterPro" id="IPR032710">
    <property type="entry name" value="NTF2-like_dom_sf"/>
</dbReference>
<dbReference type="Pfam" id="PF12937">
    <property type="entry name" value="F-box-like"/>
    <property type="match status" value="1"/>
</dbReference>
<protein>
    <recommendedName>
        <fullName evidence="1">F-box domain-containing protein</fullName>
    </recommendedName>
</protein>
<feature type="domain" description="F-box" evidence="1">
    <location>
        <begin position="85"/>
        <end position="131"/>
    </location>
</feature>
<dbReference type="Gene3D" id="1.20.1280.50">
    <property type="match status" value="1"/>
</dbReference>
<gene>
    <name evidence="2" type="ORF">U9M48_018770</name>
</gene>